<organism evidence="3 4">
    <name type="scientific">Lacimonas salitolerans</name>
    <dbReference type="NCBI Taxonomy" id="1323750"/>
    <lineage>
        <taxon>Bacteria</taxon>
        <taxon>Pseudomonadati</taxon>
        <taxon>Pseudomonadota</taxon>
        <taxon>Alphaproteobacteria</taxon>
        <taxon>Rhodobacterales</taxon>
        <taxon>Paracoccaceae</taxon>
        <taxon>Lacimonas</taxon>
    </lineage>
</organism>
<feature type="transmembrane region" description="Helical" evidence="1">
    <location>
        <begin position="37"/>
        <end position="57"/>
    </location>
</feature>
<dbReference type="PANTHER" id="PTHR22911">
    <property type="entry name" value="ACYL-MALONYL CONDENSING ENZYME-RELATED"/>
    <property type="match status" value="1"/>
</dbReference>
<feature type="transmembrane region" description="Helical" evidence="1">
    <location>
        <begin position="264"/>
        <end position="283"/>
    </location>
</feature>
<gene>
    <name evidence="3" type="ORF">ACFTOW_03415</name>
</gene>
<dbReference type="RefSeq" id="WP_379913071.1">
    <property type="nucleotide sequence ID" value="NZ_JBHUDD010000027.1"/>
</dbReference>
<feature type="transmembrane region" description="Helical" evidence="1">
    <location>
        <begin position="289"/>
        <end position="307"/>
    </location>
</feature>
<keyword evidence="1" id="KW-0812">Transmembrane</keyword>
<accession>A0ABW4ECC0</accession>
<keyword evidence="4" id="KW-1185">Reference proteome</keyword>
<evidence type="ECO:0000256" key="1">
    <source>
        <dbReference type="SAM" id="Phobius"/>
    </source>
</evidence>
<feature type="transmembrane region" description="Helical" evidence="1">
    <location>
        <begin position="78"/>
        <end position="95"/>
    </location>
</feature>
<evidence type="ECO:0000313" key="3">
    <source>
        <dbReference type="EMBL" id="MFD1508450.1"/>
    </source>
</evidence>
<feature type="domain" description="EamA" evidence="2">
    <location>
        <begin position="10"/>
        <end position="142"/>
    </location>
</feature>
<dbReference type="EMBL" id="JBHUDD010000027">
    <property type="protein sequence ID" value="MFD1508450.1"/>
    <property type="molecule type" value="Genomic_DNA"/>
</dbReference>
<dbReference type="Proteomes" id="UP001597186">
    <property type="component" value="Unassembled WGS sequence"/>
</dbReference>
<feature type="transmembrane region" description="Helical" evidence="1">
    <location>
        <begin position="126"/>
        <end position="146"/>
    </location>
</feature>
<evidence type="ECO:0000259" key="2">
    <source>
        <dbReference type="Pfam" id="PF00892"/>
    </source>
</evidence>
<keyword evidence="1" id="KW-1133">Transmembrane helix</keyword>
<feature type="transmembrane region" description="Helical" evidence="1">
    <location>
        <begin position="235"/>
        <end position="252"/>
    </location>
</feature>
<feature type="transmembrane region" description="Helical" evidence="1">
    <location>
        <begin position="183"/>
        <end position="206"/>
    </location>
</feature>
<dbReference type="SUPFAM" id="SSF103481">
    <property type="entry name" value="Multidrug resistance efflux transporter EmrE"/>
    <property type="match status" value="2"/>
</dbReference>
<evidence type="ECO:0000313" key="4">
    <source>
        <dbReference type="Proteomes" id="UP001597186"/>
    </source>
</evidence>
<sequence>MSAQIDRNTLGILFILAGVTAISVNDMLIKQLSGGYPLHQMVFIRSSVGIVFSLMILQWEGGFHLLKTRTPWLHVLRGLLIVVANMTFFAALAVLPLADATALFFVAPLMITLLSIPLLGEKVGPWRIGAVVVGFAGVVVMMKPWAGQAALGVPRAVLFLPVIAALTYALNQLLTRRLGVTTSAAALAVWIQGTFIVVSVMFWLAAGDGRFAVGLENGSLQFLLRAWVWPADGDIWLFAGLGFNSAIIGYCLSQAYRMADAATVAPFEYVGLPLAVFWGWIIWAELPDLWVSMGIVLIMGSGLFVFLREKMLNRRLLRAKRVHRRY</sequence>
<feature type="transmembrane region" description="Helical" evidence="1">
    <location>
        <begin position="101"/>
        <end position="119"/>
    </location>
</feature>
<dbReference type="Gene3D" id="1.10.3730.20">
    <property type="match status" value="1"/>
</dbReference>
<feature type="transmembrane region" description="Helical" evidence="1">
    <location>
        <begin position="152"/>
        <end position="171"/>
    </location>
</feature>
<reference evidence="4" key="1">
    <citation type="journal article" date="2019" name="Int. J. Syst. Evol. Microbiol.">
        <title>The Global Catalogue of Microorganisms (GCM) 10K type strain sequencing project: providing services to taxonomists for standard genome sequencing and annotation.</title>
        <authorList>
            <consortium name="The Broad Institute Genomics Platform"/>
            <consortium name="The Broad Institute Genome Sequencing Center for Infectious Disease"/>
            <person name="Wu L."/>
            <person name="Ma J."/>
        </authorList>
    </citation>
    <scope>NUCLEOTIDE SEQUENCE [LARGE SCALE GENOMIC DNA]</scope>
    <source>
        <strain evidence="4">CGMCC 1.12477</strain>
    </source>
</reference>
<dbReference type="InterPro" id="IPR037185">
    <property type="entry name" value="EmrE-like"/>
</dbReference>
<name>A0ABW4ECC0_9RHOB</name>
<protein>
    <submittedName>
        <fullName evidence="3">DMT family transporter</fullName>
    </submittedName>
</protein>
<dbReference type="InterPro" id="IPR000620">
    <property type="entry name" value="EamA_dom"/>
</dbReference>
<keyword evidence="1" id="KW-0472">Membrane</keyword>
<proteinExistence type="predicted"/>
<comment type="caution">
    <text evidence="3">The sequence shown here is derived from an EMBL/GenBank/DDBJ whole genome shotgun (WGS) entry which is preliminary data.</text>
</comment>
<dbReference type="Pfam" id="PF00892">
    <property type="entry name" value="EamA"/>
    <property type="match status" value="1"/>
</dbReference>
<dbReference type="PANTHER" id="PTHR22911:SF103">
    <property type="entry name" value="BLR2811 PROTEIN"/>
    <property type="match status" value="1"/>
</dbReference>